<gene>
    <name evidence="2" type="ORF">RG540_PA05680</name>
</gene>
<dbReference type="Gene3D" id="3.20.20.140">
    <property type="entry name" value="Metal-dependent hydrolases"/>
    <property type="match status" value="1"/>
</dbReference>
<accession>A0A068SZH4</accession>
<dbReference type="GO" id="GO:0016787">
    <property type="term" value="F:hydrolase activity"/>
    <property type="evidence" value="ECO:0007669"/>
    <property type="project" value="InterPro"/>
</dbReference>
<organism evidence="2 3">
    <name type="scientific">Neorhizobium galegae bv. orientalis str. HAMBI 540</name>
    <dbReference type="NCBI Taxonomy" id="1028800"/>
    <lineage>
        <taxon>Bacteria</taxon>
        <taxon>Pseudomonadati</taxon>
        <taxon>Pseudomonadota</taxon>
        <taxon>Alphaproteobacteria</taxon>
        <taxon>Hyphomicrobiales</taxon>
        <taxon>Rhizobiaceae</taxon>
        <taxon>Rhizobium/Agrobacterium group</taxon>
        <taxon>Neorhizobium</taxon>
    </lineage>
</organism>
<geneLocation type="plasmid" evidence="3">
    <name>II</name>
</geneLocation>
<protein>
    <submittedName>
        <fullName evidence="2">2-pyrone-4,6-dicarboxylate lactonase</fullName>
    </submittedName>
</protein>
<dbReference type="PANTHER" id="PTHR35563">
    <property type="entry name" value="BARREL METAL-DEPENDENT HYDROLASE, PUTATIVE (AFU_ORTHOLOGUE AFUA_1G16240)-RELATED"/>
    <property type="match status" value="1"/>
</dbReference>
<dbReference type="SUPFAM" id="SSF51556">
    <property type="entry name" value="Metallo-dependent hydrolases"/>
    <property type="match status" value="1"/>
</dbReference>
<reference evidence="3" key="1">
    <citation type="journal article" date="2014" name="BMC Genomics">
        <title>Genome sequencing of two Neorhizobium galegae strains reveals a noeT gene responsible for the unusual acetylation of the nodulation factors.</title>
        <authorList>
            <person name="Osterman J."/>
            <person name="Marsh J."/>
            <person name="Laine P.K."/>
            <person name="Zeng Z."/>
            <person name="Alatalo E."/>
            <person name="Sullivan J.T."/>
            <person name="Young J.P."/>
            <person name="Thomas-Oates J."/>
            <person name="Paulin L."/>
            <person name="Lindstrom K."/>
        </authorList>
    </citation>
    <scope>NUCLEOTIDE SEQUENCE [LARGE SCALE GENOMIC DNA]</scope>
    <source>
        <strain evidence="3">HAMBI 540</strain>
    </source>
</reference>
<dbReference type="EMBL" id="HG938354">
    <property type="protein sequence ID" value="CDN51244.1"/>
    <property type="molecule type" value="Genomic_DNA"/>
</dbReference>
<dbReference type="eggNOG" id="COG3618">
    <property type="taxonomic scope" value="Bacteria"/>
</dbReference>
<dbReference type="HOGENOM" id="CLU_064039_2_0_5"/>
<evidence type="ECO:0000259" key="1">
    <source>
        <dbReference type="Pfam" id="PF04909"/>
    </source>
</evidence>
<keyword evidence="3" id="KW-1185">Reference proteome</keyword>
<dbReference type="RefSeq" id="WP_051909767.1">
    <property type="nucleotide sequence ID" value="NZ_HG938354.1"/>
</dbReference>
<dbReference type="InterPro" id="IPR052358">
    <property type="entry name" value="Aro_Compnd_Degr_Hydrolases"/>
</dbReference>
<dbReference type="OrthoDB" id="9787654at2"/>
<dbReference type="InterPro" id="IPR032466">
    <property type="entry name" value="Metal_Hydrolase"/>
</dbReference>
<sequence>MSSDILVRSYRSAEPPLVDAHFHIYSTDLPLAPDAWHRPPEDAGTERLIKLLDDHGVSLGVVAAASLHGEYNDYVRDALRRYRRLRATAIVAPSIGIYELERMRDDGFVGIRLMWRTLAEAPDITSPDYRRLLRRVADLGWHVHLIERADRLAKMMQEIEAVGARVVIDHMGMPEAGKGVDDPGFRLVLNAIDRGNTWVKLSAGYRFKPLSAAVDCARELVKRTGGERLVWASDWPFAAYENNVTYGETVAALSEWVPDPVTRRRIGGRNALELYFM</sequence>
<dbReference type="InterPro" id="IPR006680">
    <property type="entry name" value="Amidohydro-rel"/>
</dbReference>
<feature type="domain" description="Amidohydrolase-related" evidence="1">
    <location>
        <begin position="18"/>
        <end position="276"/>
    </location>
</feature>
<dbReference type="KEGG" id="ngg:RG540_PA05680"/>
<proteinExistence type="predicted"/>
<dbReference type="PANTHER" id="PTHR35563:SF2">
    <property type="entry name" value="BARREL METAL-DEPENDENT HYDROLASE, PUTATIVE (AFU_ORTHOLOGUE AFUA_1G16240)-RELATED"/>
    <property type="match status" value="1"/>
</dbReference>
<dbReference type="PATRIC" id="fig|1028800.3.peg.5188"/>
<keyword evidence="2" id="KW-0614">Plasmid</keyword>
<dbReference type="Proteomes" id="UP000028181">
    <property type="component" value="Plasmid pHAMBI540a"/>
</dbReference>
<evidence type="ECO:0000313" key="2">
    <source>
        <dbReference type="EMBL" id="CDN51244.1"/>
    </source>
</evidence>
<dbReference type="Pfam" id="PF04909">
    <property type="entry name" value="Amidohydro_2"/>
    <property type="match status" value="1"/>
</dbReference>
<evidence type="ECO:0000313" key="3">
    <source>
        <dbReference type="Proteomes" id="UP000028181"/>
    </source>
</evidence>
<name>A0A068SZH4_NEOGA</name>
<dbReference type="GeneID" id="24259987"/>
<dbReference type="AlphaFoldDB" id="A0A068SZH4"/>